<evidence type="ECO:0000313" key="2">
    <source>
        <dbReference type="EMBL" id="HGK23966.1"/>
    </source>
</evidence>
<sequence>MPLTGNLREFDLVSLLQILSGKFATGRLLINKPFKKGILYLKEGRVINSEVGRLKGMPGFLELFTWEDGTFEFLEEDVSNIPTLINMSSEALILEAARIMDEWQEKRKKIGSLTCVPFFPDPSRAIPSSVQVLLLRKDPESMTSEEKEKFILSNIDGRRDFATIARISGLGTLLAIDVILNALEEGRIALRDLVNLQYVVPEKIGNVTSNDPAVQKMLKVMDGKMNMEKILLEIEEERGKIIPELVKLVKAGRVRLKEGVEYLPRLSQENLYPS</sequence>
<dbReference type="EMBL" id="DTDV01000016">
    <property type="protein sequence ID" value="HGK23966.1"/>
    <property type="molecule type" value="Genomic_DNA"/>
</dbReference>
<protein>
    <submittedName>
        <fullName evidence="2">DUF4388 domain-containing protein</fullName>
    </submittedName>
</protein>
<dbReference type="InterPro" id="IPR025497">
    <property type="entry name" value="PatA-like_N"/>
</dbReference>
<name>A0A7V3ZJ62_DICTH</name>
<organism evidence="2">
    <name type="scientific">Dictyoglomus thermophilum</name>
    <dbReference type="NCBI Taxonomy" id="14"/>
    <lineage>
        <taxon>Bacteria</taxon>
        <taxon>Pseudomonadati</taxon>
        <taxon>Dictyoglomota</taxon>
        <taxon>Dictyoglomia</taxon>
        <taxon>Dictyoglomales</taxon>
        <taxon>Dictyoglomaceae</taxon>
        <taxon>Dictyoglomus</taxon>
    </lineage>
</organism>
<dbReference type="AlphaFoldDB" id="A0A7V3ZJ62"/>
<accession>A0A7V3ZJ62</accession>
<feature type="domain" description="PatA-like N-terminal" evidence="1">
    <location>
        <begin position="4"/>
        <end position="104"/>
    </location>
</feature>
<evidence type="ECO:0000259" key="1">
    <source>
        <dbReference type="Pfam" id="PF14332"/>
    </source>
</evidence>
<reference evidence="2" key="1">
    <citation type="journal article" date="2020" name="mSystems">
        <title>Genome- and Community-Level Interaction Insights into Carbon Utilization and Element Cycling Functions of Hydrothermarchaeota in Hydrothermal Sediment.</title>
        <authorList>
            <person name="Zhou Z."/>
            <person name="Liu Y."/>
            <person name="Xu W."/>
            <person name="Pan J."/>
            <person name="Luo Z.H."/>
            <person name="Li M."/>
        </authorList>
    </citation>
    <scope>NUCLEOTIDE SEQUENCE [LARGE SCALE GENOMIC DNA]</scope>
    <source>
        <strain evidence="2">SpSt-70</strain>
    </source>
</reference>
<dbReference type="RefSeq" id="WP_149123040.1">
    <property type="nucleotide sequence ID" value="NZ_VTFL01000005.1"/>
</dbReference>
<dbReference type="PANTHER" id="PTHR36304">
    <property type="entry name" value="DOMAIN GTPASE-ACTIVATING PROTEIN, PUTATIVE-RELATED-RELATED"/>
    <property type="match status" value="1"/>
</dbReference>
<gene>
    <name evidence="2" type="ORF">ENU78_05960</name>
</gene>
<proteinExistence type="predicted"/>
<comment type="caution">
    <text evidence="2">The sequence shown here is derived from an EMBL/GenBank/DDBJ whole genome shotgun (WGS) entry which is preliminary data.</text>
</comment>
<dbReference type="Pfam" id="PF14332">
    <property type="entry name" value="DUF4388"/>
    <property type="match status" value="1"/>
</dbReference>
<dbReference type="PANTHER" id="PTHR36304:SF4">
    <property type="entry name" value="DUF4388 DOMAIN-CONTAINING PROTEIN"/>
    <property type="match status" value="1"/>
</dbReference>